<evidence type="ECO:0000313" key="4">
    <source>
        <dbReference type="Proteomes" id="UP000241762"/>
    </source>
</evidence>
<gene>
    <name evidence="3" type="ORF">phytr_12530</name>
</gene>
<evidence type="ECO:0000259" key="2">
    <source>
        <dbReference type="Pfam" id="PF16188"/>
    </source>
</evidence>
<dbReference type="SUPFAM" id="SSF53092">
    <property type="entry name" value="Creatinase/prolidase N-terminal domain"/>
    <property type="match status" value="1"/>
</dbReference>
<dbReference type="InterPro" id="IPR036005">
    <property type="entry name" value="Creatinase/aminopeptidase-like"/>
</dbReference>
<dbReference type="EMBL" id="CP027845">
    <property type="protein sequence ID" value="AVP88177.1"/>
    <property type="molecule type" value="Genomic_DNA"/>
</dbReference>
<dbReference type="CDD" id="cd01085">
    <property type="entry name" value="APP"/>
    <property type="match status" value="1"/>
</dbReference>
<reference evidence="3 4" key="1">
    <citation type="submission" date="2018-03" db="EMBL/GenBank/DDBJ databases">
        <title>A gene transfer event suggests a long-term partnership between eustigmatophyte algae and a novel lineage of endosymbiotic bacteria.</title>
        <authorList>
            <person name="Yurchenko T."/>
            <person name="Sevcikova T."/>
            <person name="Pribyl P."/>
            <person name="El Karkouri K."/>
            <person name="Klimes V."/>
            <person name="Amaral R."/>
            <person name="Zbrankova V."/>
            <person name="Kim E."/>
            <person name="Raoult D."/>
            <person name="Santos L.M.A."/>
            <person name="Elias M."/>
        </authorList>
    </citation>
    <scope>NUCLEOTIDE SEQUENCE [LARGE SCALE GENOMIC DNA]</scope>
    <source>
        <strain evidence="3">CCALA 838</strain>
    </source>
</reference>
<evidence type="ECO:0000259" key="1">
    <source>
        <dbReference type="Pfam" id="PF00557"/>
    </source>
</evidence>
<name>A0A2P1PA82_9RICK</name>
<dbReference type="AlphaFoldDB" id="A0A2P1PA82"/>
<dbReference type="SUPFAM" id="SSF55920">
    <property type="entry name" value="Creatinase/aminopeptidase"/>
    <property type="match status" value="1"/>
</dbReference>
<dbReference type="InterPro" id="IPR029149">
    <property type="entry name" value="Creatin/AminoP/Spt16_N"/>
</dbReference>
<feature type="domain" description="Peptidase M24 C-terminal" evidence="2">
    <location>
        <begin position="486"/>
        <end position="542"/>
    </location>
</feature>
<dbReference type="InterPro" id="IPR000994">
    <property type="entry name" value="Pept_M24"/>
</dbReference>
<keyword evidence="4" id="KW-1185">Reference proteome</keyword>
<dbReference type="Gene3D" id="3.90.230.10">
    <property type="entry name" value="Creatinase/methionine aminopeptidase superfamily"/>
    <property type="match status" value="1"/>
</dbReference>
<proteinExistence type="predicted"/>
<dbReference type="InterPro" id="IPR050422">
    <property type="entry name" value="X-Pro_aminopeptidase_P"/>
</dbReference>
<dbReference type="FunFam" id="3.90.230.10:FF:000004">
    <property type="entry name" value="xaa-Pro aminopeptidase 1 isoform X1"/>
    <property type="match status" value="1"/>
</dbReference>
<dbReference type="Pfam" id="PF16189">
    <property type="entry name" value="Creatinase_N_2"/>
    <property type="match status" value="1"/>
</dbReference>
<dbReference type="GO" id="GO:0070006">
    <property type="term" value="F:metalloaminopeptidase activity"/>
    <property type="evidence" value="ECO:0007669"/>
    <property type="project" value="InterPro"/>
</dbReference>
<organism evidence="3 4">
    <name type="scientific">Candidatus Phycorickettsia trachydisci</name>
    <dbReference type="NCBI Taxonomy" id="2115978"/>
    <lineage>
        <taxon>Bacteria</taxon>
        <taxon>Pseudomonadati</taxon>
        <taxon>Pseudomonadota</taxon>
        <taxon>Alphaproteobacteria</taxon>
        <taxon>Rickettsiales</taxon>
        <taxon>Rickettsiaceae</taxon>
        <taxon>Candidatus Phycorickettsia</taxon>
    </lineage>
</organism>
<dbReference type="RefSeq" id="WP_106874990.1">
    <property type="nucleotide sequence ID" value="NZ_CP027845.1"/>
</dbReference>
<dbReference type="InterPro" id="IPR032416">
    <property type="entry name" value="Peptidase_M24_C"/>
</dbReference>
<sequence length="545" mass="62532">MIDSFRKFCRTGSIQGYILHTTDGFQNYNSTIQKLTNFSGSNAIIVLLMDKALFFTDGRYLEQAGKQLDKNLFTIFPISSLKDFNWSDFVKPEDTLGYHPMLFTKKQLTNFEKLNLLAVKYDALIEIKTSDDKEVFVYPDKYAGSRAIDKLKRLKNKNYLITDTSSVCYLLNLRSKADDQRGMFNAYLLSLKKQLILFTDANLSSDVLKYLNSLKVKHLPVTKLSSYLNKRENIALDLDTIPLEFLNSCKDYEHDIFYKLDQACKTQEEIENAKDVHIKDAVAICEVLAWIKAGISEYDISCKLIEERKKQDGYIKESFHAICGFKENRSIIHYRPLEDESKKIEKQGILLIDTGGHYYGGTTDVTRVIYLGEPTAKEKLYYTLVLKGHINLAKTKFKKGVTGANLDSLARIYLWEHFADYPHSTGHGVGNFLSVHEGPCGISAVNNVVLKEGMILSNEPGFYKEGEFGIRIENLLYVKQSSNPDFLEFEDLTMLPFCSKLIDKSILTKEEVSWIKTYYNKIDKRIKPHLSIKAREFLQKELESV</sequence>
<feature type="domain" description="Peptidase M24" evidence="1">
    <location>
        <begin position="273"/>
        <end position="479"/>
    </location>
</feature>
<dbReference type="InterPro" id="IPR033740">
    <property type="entry name" value="Pept_M24B"/>
</dbReference>
<dbReference type="Pfam" id="PF16188">
    <property type="entry name" value="Peptidase_M24_C"/>
    <property type="match status" value="1"/>
</dbReference>
<evidence type="ECO:0008006" key="5">
    <source>
        <dbReference type="Google" id="ProtNLM"/>
    </source>
</evidence>
<protein>
    <recommendedName>
        <fullName evidence="5">Xaa-Pro aminopeptidase</fullName>
    </recommendedName>
</protein>
<dbReference type="OrthoDB" id="9806388at2"/>
<dbReference type="Pfam" id="PF00557">
    <property type="entry name" value="Peptidase_M24"/>
    <property type="match status" value="1"/>
</dbReference>
<dbReference type="PANTHER" id="PTHR43763:SF20">
    <property type="entry name" value="XAA-PRO AMINOPEPTIDASE APEPP"/>
    <property type="match status" value="1"/>
</dbReference>
<dbReference type="Proteomes" id="UP000241762">
    <property type="component" value="Chromosome"/>
</dbReference>
<dbReference type="KEGG" id="ptc:phytr_12530"/>
<dbReference type="Gene3D" id="3.40.350.10">
    <property type="entry name" value="Creatinase/prolidase N-terminal domain"/>
    <property type="match status" value="1"/>
</dbReference>
<dbReference type="PANTHER" id="PTHR43763">
    <property type="entry name" value="XAA-PRO AMINOPEPTIDASE 1"/>
    <property type="match status" value="1"/>
</dbReference>
<evidence type="ECO:0000313" key="3">
    <source>
        <dbReference type="EMBL" id="AVP88177.1"/>
    </source>
</evidence>
<accession>A0A2P1PA82</accession>